<sequence length="180" mass="20059">MRTLALLLLLAFVSIIPPSSGHGEWGILTEQNFSSQIRLHPHILLFVTAPWCGESRSLKNEITQLVQSDSEYDSLKLMVHNHQPLKPQKPILVKLVKQLLDSRVKVTGGKENVVSVTRLSGAFGHGHESFVVLFCQLLYSVGHLFSVLSEALCSLPSRVLFRRVFVVYCRGCSVLSCCVM</sequence>
<organism evidence="2">
    <name type="scientific">Brassica cretica</name>
    <name type="common">Mustard</name>
    <dbReference type="NCBI Taxonomy" id="69181"/>
    <lineage>
        <taxon>Eukaryota</taxon>
        <taxon>Viridiplantae</taxon>
        <taxon>Streptophyta</taxon>
        <taxon>Embryophyta</taxon>
        <taxon>Tracheophyta</taxon>
        <taxon>Spermatophyta</taxon>
        <taxon>Magnoliopsida</taxon>
        <taxon>eudicotyledons</taxon>
        <taxon>Gunneridae</taxon>
        <taxon>Pentapetalae</taxon>
        <taxon>rosids</taxon>
        <taxon>malvids</taxon>
        <taxon>Brassicales</taxon>
        <taxon>Brassicaceae</taxon>
        <taxon>Brassiceae</taxon>
        <taxon>Brassica</taxon>
    </lineage>
</organism>
<dbReference type="SUPFAM" id="SSF52833">
    <property type="entry name" value="Thioredoxin-like"/>
    <property type="match status" value="1"/>
</dbReference>
<dbReference type="InterPro" id="IPR036249">
    <property type="entry name" value="Thioredoxin-like_sf"/>
</dbReference>
<feature type="chain" id="PRO_5035774262" description="Glutaredoxin domain-containing protein" evidence="1">
    <location>
        <begin position="22"/>
        <end position="180"/>
    </location>
</feature>
<gene>
    <name evidence="2" type="ORF">F2Q70_00028392</name>
</gene>
<keyword evidence="1" id="KW-0732">Signal</keyword>
<dbReference type="EMBL" id="QGKY02000094">
    <property type="protein sequence ID" value="KAF2601120.1"/>
    <property type="molecule type" value="Genomic_DNA"/>
</dbReference>
<evidence type="ECO:0000313" key="2">
    <source>
        <dbReference type="EMBL" id="KAF2601120.1"/>
    </source>
</evidence>
<protein>
    <recommendedName>
        <fullName evidence="3">Glutaredoxin domain-containing protein</fullName>
    </recommendedName>
</protein>
<evidence type="ECO:0000256" key="1">
    <source>
        <dbReference type="SAM" id="SignalP"/>
    </source>
</evidence>
<dbReference type="Gene3D" id="3.40.30.10">
    <property type="entry name" value="Glutaredoxin"/>
    <property type="match status" value="1"/>
</dbReference>
<feature type="signal peptide" evidence="1">
    <location>
        <begin position="1"/>
        <end position="21"/>
    </location>
</feature>
<comment type="caution">
    <text evidence="2">The sequence shown here is derived from an EMBL/GenBank/DDBJ whole genome shotgun (WGS) entry which is preliminary data.</text>
</comment>
<dbReference type="AlphaFoldDB" id="A0A8S9KZE2"/>
<name>A0A8S9KZE2_BRACR</name>
<accession>A0A8S9KZE2</accession>
<evidence type="ECO:0008006" key="3">
    <source>
        <dbReference type="Google" id="ProtNLM"/>
    </source>
</evidence>
<reference evidence="2" key="1">
    <citation type="submission" date="2019-12" db="EMBL/GenBank/DDBJ databases">
        <title>Genome sequencing and annotation of Brassica cretica.</title>
        <authorList>
            <person name="Studholme D.J."/>
            <person name="Sarris P.F."/>
        </authorList>
    </citation>
    <scope>NUCLEOTIDE SEQUENCE</scope>
    <source>
        <strain evidence="2">PFS-102/07</strain>
        <tissue evidence="2">Leaf</tissue>
    </source>
</reference>
<proteinExistence type="predicted"/>